<dbReference type="OrthoDB" id="204327at2157"/>
<organism evidence="2 3">
    <name type="scientific">Natronolimnohabitans innermongolicus JCM 12255</name>
    <dbReference type="NCBI Taxonomy" id="1227499"/>
    <lineage>
        <taxon>Archaea</taxon>
        <taxon>Methanobacteriati</taxon>
        <taxon>Methanobacteriota</taxon>
        <taxon>Stenosarchaea group</taxon>
        <taxon>Halobacteria</taxon>
        <taxon>Halobacteriales</taxon>
        <taxon>Natrialbaceae</taxon>
        <taxon>Natronolimnohabitans</taxon>
    </lineage>
</organism>
<sequence>MPSDNGPNWERIARQEMSINIQSFFTEEVDPHAHRISDGIEHGEDVEEEFWLMVSRSDEYIEHVSDDLERIGVLDRQSPKVRLFNLVRFIHSSFLTLGRAIEDDNVGNGPGCSDFEHTRHVLADAEDLLDELEEEYKSQGVTDAIQ</sequence>
<dbReference type="EMBL" id="AOHZ01000061">
    <property type="protein sequence ID" value="ELY53995.1"/>
    <property type="molecule type" value="Genomic_DNA"/>
</dbReference>
<evidence type="ECO:0000313" key="2">
    <source>
        <dbReference type="EMBL" id="ELY53995.1"/>
    </source>
</evidence>
<dbReference type="eggNOG" id="arCOG13382">
    <property type="taxonomic scope" value="Archaea"/>
</dbReference>
<comment type="caution">
    <text evidence="2">The sequence shown here is derived from an EMBL/GenBank/DDBJ whole genome shotgun (WGS) entry which is preliminary data.</text>
</comment>
<dbReference type="RefSeq" id="WP_007259900.1">
    <property type="nucleotide sequence ID" value="NZ_AOHZ01000061.1"/>
</dbReference>
<evidence type="ECO:0000256" key="1">
    <source>
        <dbReference type="SAM" id="Coils"/>
    </source>
</evidence>
<protein>
    <submittedName>
        <fullName evidence="2">Uncharacterized protein</fullName>
    </submittedName>
</protein>
<proteinExistence type="predicted"/>
<feature type="coiled-coil region" evidence="1">
    <location>
        <begin position="115"/>
        <end position="142"/>
    </location>
</feature>
<evidence type="ECO:0000313" key="3">
    <source>
        <dbReference type="Proteomes" id="UP000011602"/>
    </source>
</evidence>
<accession>L9WX28</accession>
<reference evidence="2 3" key="1">
    <citation type="journal article" date="2014" name="PLoS Genet.">
        <title>Phylogenetically driven sequencing of extremely halophilic archaea reveals strategies for static and dynamic osmo-response.</title>
        <authorList>
            <person name="Becker E.A."/>
            <person name="Seitzer P.M."/>
            <person name="Tritt A."/>
            <person name="Larsen D."/>
            <person name="Krusor M."/>
            <person name="Yao A.I."/>
            <person name="Wu D."/>
            <person name="Madern D."/>
            <person name="Eisen J.A."/>
            <person name="Darling A.E."/>
            <person name="Facciotti M.T."/>
        </authorList>
    </citation>
    <scope>NUCLEOTIDE SEQUENCE [LARGE SCALE GENOMIC DNA]</scope>
    <source>
        <strain evidence="2 3">JCM 12255</strain>
    </source>
</reference>
<keyword evidence="3" id="KW-1185">Reference proteome</keyword>
<dbReference type="AlphaFoldDB" id="L9WX28"/>
<dbReference type="STRING" id="1227499.C493_13133"/>
<keyword evidence="1" id="KW-0175">Coiled coil</keyword>
<gene>
    <name evidence="2" type="ORF">C493_13133</name>
</gene>
<name>L9WX28_9EURY</name>
<dbReference type="Proteomes" id="UP000011602">
    <property type="component" value="Unassembled WGS sequence"/>
</dbReference>